<feature type="non-terminal residue" evidence="2">
    <location>
        <position position="63"/>
    </location>
</feature>
<protein>
    <submittedName>
        <fullName evidence="2">Uncharacterized protein</fullName>
    </submittedName>
</protein>
<keyword evidence="3" id="KW-1185">Reference proteome</keyword>
<gene>
    <name evidence="2" type="ORF">M9458_034384</name>
</gene>
<name>A0ABD0P9Q3_CIRMR</name>
<dbReference type="Pfam" id="PF15324">
    <property type="entry name" value="TALPID3"/>
    <property type="match status" value="1"/>
</dbReference>
<dbReference type="EMBL" id="JAMKFB020000017">
    <property type="protein sequence ID" value="KAL0169788.1"/>
    <property type="molecule type" value="Genomic_DNA"/>
</dbReference>
<feature type="region of interest" description="Disordered" evidence="1">
    <location>
        <begin position="1"/>
        <end position="32"/>
    </location>
</feature>
<comment type="caution">
    <text evidence="2">The sequence shown here is derived from an EMBL/GenBank/DDBJ whole genome shotgun (WGS) entry which is preliminary data.</text>
</comment>
<proteinExistence type="predicted"/>
<dbReference type="Proteomes" id="UP001529510">
    <property type="component" value="Unassembled WGS sequence"/>
</dbReference>
<evidence type="ECO:0000256" key="1">
    <source>
        <dbReference type="SAM" id="MobiDB-lite"/>
    </source>
</evidence>
<dbReference type="AlphaFoldDB" id="A0ABD0P9Q3"/>
<reference evidence="2 3" key="1">
    <citation type="submission" date="2024-05" db="EMBL/GenBank/DDBJ databases">
        <title>Genome sequencing and assembly of Indian major carp, Cirrhinus mrigala (Hamilton, 1822).</title>
        <authorList>
            <person name="Mohindra V."/>
            <person name="Chowdhury L.M."/>
            <person name="Lal K."/>
            <person name="Jena J.K."/>
        </authorList>
    </citation>
    <scope>NUCLEOTIDE SEQUENCE [LARGE SCALE GENOMIC DNA]</scope>
    <source>
        <strain evidence="2">CM1030</strain>
        <tissue evidence="2">Blood</tissue>
    </source>
</reference>
<dbReference type="InterPro" id="IPR029246">
    <property type="entry name" value="TALPID3"/>
</dbReference>
<accession>A0ABD0P9Q3</accession>
<sequence length="63" mass="6895">AQSEMEAQIALKADEASVQPGRAASAENSSAGRAAHLEEQLNILIQQRLQHLETIQCQQIQLQ</sequence>
<evidence type="ECO:0000313" key="2">
    <source>
        <dbReference type="EMBL" id="KAL0169788.1"/>
    </source>
</evidence>
<feature type="non-terminal residue" evidence="2">
    <location>
        <position position="1"/>
    </location>
</feature>
<organism evidence="2 3">
    <name type="scientific">Cirrhinus mrigala</name>
    <name type="common">Mrigala</name>
    <dbReference type="NCBI Taxonomy" id="683832"/>
    <lineage>
        <taxon>Eukaryota</taxon>
        <taxon>Metazoa</taxon>
        <taxon>Chordata</taxon>
        <taxon>Craniata</taxon>
        <taxon>Vertebrata</taxon>
        <taxon>Euteleostomi</taxon>
        <taxon>Actinopterygii</taxon>
        <taxon>Neopterygii</taxon>
        <taxon>Teleostei</taxon>
        <taxon>Ostariophysi</taxon>
        <taxon>Cypriniformes</taxon>
        <taxon>Cyprinidae</taxon>
        <taxon>Labeoninae</taxon>
        <taxon>Labeonini</taxon>
        <taxon>Cirrhinus</taxon>
    </lineage>
</organism>
<evidence type="ECO:0000313" key="3">
    <source>
        <dbReference type="Proteomes" id="UP001529510"/>
    </source>
</evidence>